<protein>
    <recommendedName>
        <fullName evidence="10">D-galactose/methyl-galactoside binding periplasmic protein MglB</fullName>
    </recommendedName>
    <alternativeName>
        <fullName evidence="12">D-galactose-binding periplasmic protein</fullName>
    </alternativeName>
    <alternativeName>
        <fullName evidence="11">D-galactose/D-glucose-binding protein</fullName>
    </alternativeName>
</protein>
<name>A0A0H3H0T6_KLEPH</name>
<evidence type="ECO:0000256" key="1">
    <source>
        <dbReference type="ARBA" id="ARBA00004418"/>
    </source>
</evidence>
<dbReference type="GeneID" id="11848682"/>
<dbReference type="RefSeq" id="YP_005227951.1">
    <property type="nucleotide sequence ID" value="NC_016845.1"/>
</dbReference>
<comment type="subunit">
    <text evidence="9">The ABC transporter complex is composed of one ATP-binding protein (MglA), two transmembrane proteins (MglC) and a solute-binding protein (MglB).</text>
</comment>
<dbReference type="InterPro" id="IPR044085">
    <property type="entry name" value="MglB-like_PBP1"/>
</dbReference>
<dbReference type="AlphaFoldDB" id="A0A0H3H0T6"/>
<evidence type="ECO:0000259" key="14">
    <source>
        <dbReference type="Pfam" id="PF13407"/>
    </source>
</evidence>
<accession>A0A0H3H0T6</accession>
<keyword evidence="3" id="KW-0813">Transport</keyword>
<evidence type="ECO:0000256" key="11">
    <source>
        <dbReference type="ARBA" id="ARBA00034364"/>
    </source>
</evidence>
<evidence type="ECO:0000256" key="6">
    <source>
        <dbReference type="ARBA" id="ARBA00022729"/>
    </source>
</evidence>
<feature type="chain" id="PRO_5002610498" description="D-galactose/methyl-galactoside binding periplasmic protein MglB" evidence="13">
    <location>
        <begin position="34"/>
        <end position="342"/>
    </location>
</feature>
<dbReference type="InterPro" id="IPR025997">
    <property type="entry name" value="SBP_2_dom"/>
</dbReference>
<dbReference type="InterPro" id="IPR028082">
    <property type="entry name" value="Peripla_BP_I"/>
</dbReference>
<keyword evidence="4" id="KW-0762">Sugar transport</keyword>
<dbReference type="STRING" id="1125630.KPHS_36510"/>
<evidence type="ECO:0000256" key="5">
    <source>
        <dbReference type="ARBA" id="ARBA00022723"/>
    </source>
</evidence>
<dbReference type="RefSeq" id="WP_004220347.1">
    <property type="nucleotide sequence ID" value="NC_016845.1"/>
</dbReference>
<dbReference type="GO" id="GO:0055085">
    <property type="term" value="P:transmembrane transport"/>
    <property type="evidence" value="ECO:0007669"/>
    <property type="project" value="UniProtKB-ARBA"/>
</dbReference>
<sequence length="342" mass="36916">MTLHNKTGDSMNKKVFTLSAVMAGLLFGAAAHAADTRIGVTIYKYDDNFMSVVRKAIEKDGKSAPDVQLLMNDSQNDQSKQNDQIDVLLAKGVKALAINLVDPAAAGTVIEKARGQNIPVVFFNKEPSRKALDSYDKAYYVGTDSKESGIIQGDLIAKHWKANPNWDLNKDGQIQYVLLKGEPGHPDAEARTTYVIKELNDKGLKTQQLQLDTAMWDTAQAKDKMDAWLSGPNANKIEVVIANNDAMAMGAVEALKAHNKSSIPVFGVDALPEALALVKSGAMAGTVLNDANNQAKATFELAKNLADGKDAAAGTNWKIDNKIVRVPYVGVDKDNLSQFTGK</sequence>
<evidence type="ECO:0000256" key="2">
    <source>
        <dbReference type="ARBA" id="ARBA00007639"/>
    </source>
</evidence>
<dbReference type="GO" id="GO:0030288">
    <property type="term" value="C:outer membrane-bounded periplasmic space"/>
    <property type="evidence" value="ECO:0007669"/>
    <property type="project" value="TreeGrafter"/>
</dbReference>
<feature type="signal peptide" evidence="13">
    <location>
        <begin position="1"/>
        <end position="33"/>
    </location>
</feature>
<keyword evidence="5" id="KW-0479">Metal-binding</keyword>
<dbReference type="KEGG" id="kpm:KPHS_36510"/>
<feature type="domain" description="Periplasmic binding protein" evidence="14">
    <location>
        <begin position="38"/>
        <end position="310"/>
    </location>
</feature>
<dbReference type="Gene3D" id="3.40.50.2300">
    <property type="match status" value="2"/>
</dbReference>
<dbReference type="Proteomes" id="UP000007841">
    <property type="component" value="Chromosome"/>
</dbReference>
<dbReference type="FunFam" id="3.40.50.2300:FF:000038">
    <property type="entry name" value="Galactose ABC transporter substrate-binding protein"/>
    <property type="match status" value="1"/>
</dbReference>
<evidence type="ECO:0000313" key="16">
    <source>
        <dbReference type="Proteomes" id="UP000007841"/>
    </source>
</evidence>
<comment type="similarity">
    <text evidence="2">Belongs to the bacterial solute-binding protein 2 family.</text>
</comment>
<dbReference type="SUPFAM" id="SSF53822">
    <property type="entry name" value="Periplasmic binding protein-like I"/>
    <property type="match status" value="1"/>
</dbReference>
<evidence type="ECO:0000256" key="8">
    <source>
        <dbReference type="ARBA" id="ARBA00022837"/>
    </source>
</evidence>
<evidence type="ECO:0000256" key="4">
    <source>
        <dbReference type="ARBA" id="ARBA00022597"/>
    </source>
</evidence>
<reference evidence="15 16" key="1">
    <citation type="journal article" date="2012" name="J. Bacteriol.">
        <title>Complete genome sequence of Klebsiella pneumoniae subsp. pneumoniae HS11286, a multidrug-resistant strain isolated from human sputum.</title>
        <authorList>
            <person name="Liu P."/>
            <person name="Li P."/>
            <person name="Jiang X."/>
            <person name="Bi D."/>
            <person name="Xie Y."/>
            <person name="Tai C."/>
            <person name="Deng Z."/>
            <person name="Rajakumar K."/>
            <person name="Ou H.Y."/>
        </authorList>
    </citation>
    <scope>NUCLEOTIDE SEQUENCE [LARGE SCALE GENOMIC DNA]</scope>
    <source>
        <strain evidence="15 16">HS11286</strain>
    </source>
</reference>
<keyword evidence="8" id="KW-0106">Calcium</keyword>
<dbReference type="GO" id="GO:0030246">
    <property type="term" value="F:carbohydrate binding"/>
    <property type="evidence" value="ECO:0007669"/>
    <property type="project" value="InterPro"/>
</dbReference>
<keyword evidence="6 13" id="KW-0732">Signal</keyword>
<evidence type="ECO:0000256" key="12">
    <source>
        <dbReference type="ARBA" id="ARBA00034365"/>
    </source>
</evidence>
<dbReference type="CDD" id="cd01539">
    <property type="entry name" value="PBP1_GGBP"/>
    <property type="match status" value="1"/>
</dbReference>
<dbReference type="PANTHER" id="PTHR30036:SF2">
    <property type="entry name" value="D-GALACTOSE_METHYL-GALACTOSIDE BINDING PERIPLASMIC PROTEIN MGLB"/>
    <property type="match status" value="1"/>
</dbReference>
<organism evidence="15 16">
    <name type="scientific">Klebsiella pneumoniae subsp. pneumoniae (strain HS11286)</name>
    <dbReference type="NCBI Taxonomy" id="1125630"/>
    <lineage>
        <taxon>Bacteria</taxon>
        <taxon>Pseudomonadati</taxon>
        <taxon>Pseudomonadota</taxon>
        <taxon>Gammaproteobacteria</taxon>
        <taxon>Enterobacterales</taxon>
        <taxon>Enterobacteriaceae</taxon>
        <taxon>Klebsiella/Raoultella group</taxon>
        <taxon>Klebsiella</taxon>
        <taxon>Klebsiella pneumoniae complex</taxon>
    </lineage>
</organism>
<dbReference type="Pfam" id="PF13407">
    <property type="entry name" value="Peripla_BP_4"/>
    <property type="match status" value="1"/>
</dbReference>
<dbReference type="PANTHER" id="PTHR30036">
    <property type="entry name" value="D-XYLOSE-BINDING PERIPLASMIC PROTEIN"/>
    <property type="match status" value="1"/>
</dbReference>
<dbReference type="EMBL" id="CP003200">
    <property type="protein sequence ID" value="AEW62349.1"/>
    <property type="molecule type" value="Genomic_DNA"/>
</dbReference>
<dbReference type="PATRIC" id="fig|1125630.4.peg.3558"/>
<comment type="subcellular location">
    <subcellularLocation>
        <location evidence="1">Periplasm</location>
    </subcellularLocation>
</comment>
<dbReference type="GO" id="GO:0046872">
    <property type="term" value="F:metal ion binding"/>
    <property type="evidence" value="ECO:0007669"/>
    <property type="project" value="UniProtKB-KW"/>
</dbReference>
<evidence type="ECO:0000313" key="15">
    <source>
        <dbReference type="EMBL" id="AEW62349.1"/>
    </source>
</evidence>
<keyword evidence="16" id="KW-1185">Reference proteome</keyword>
<evidence type="ECO:0000256" key="3">
    <source>
        <dbReference type="ARBA" id="ARBA00022448"/>
    </source>
</evidence>
<keyword evidence="7" id="KW-0574">Periplasm</keyword>
<dbReference type="InterPro" id="IPR050555">
    <property type="entry name" value="Bact_Solute-Bind_Prot2"/>
</dbReference>
<proteinExistence type="inferred from homology"/>
<evidence type="ECO:0000256" key="10">
    <source>
        <dbReference type="ARBA" id="ARBA00034344"/>
    </source>
</evidence>
<evidence type="ECO:0000256" key="7">
    <source>
        <dbReference type="ARBA" id="ARBA00022764"/>
    </source>
</evidence>
<evidence type="ECO:0000256" key="13">
    <source>
        <dbReference type="SAM" id="SignalP"/>
    </source>
</evidence>
<gene>
    <name evidence="15" type="ordered locus">KPHS_36510</name>
</gene>
<dbReference type="HOGENOM" id="CLU_037628_3_1_6"/>
<evidence type="ECO:0000256" key="9">
    <source>
        <dbReference type="ARBA" id="ARBA00034323"/>
    </source>
</evidence>
<dbReference type="NCBIfam" id="NF011924">
    <property type="entry name" value="PRK15395.1"/>
    <property type="match status" value="1"/>
</dbReference>